<sequence>MLMKVMNAQSNSHSLIERLRAQIINLSQNYSNLHDRILESRQELNHHQSSLSNFDESPNNKNKSVSSMSSSLESFSYQEDALQLKHLCDNFSRCRKHEVCQNFHLIVKEYRSIEDQFNRVFDAYENIQDKSQICVIQVLIEKLYEQKLQLEEYFS</sequence>
<reference evidence="3" key="1">
    <citation type="journal article" date="2006" name="PLoS Biol.">
        <title>Macronuclear genome sequence of the ciliate Tetrahymena thermophila, a model eukaryote.</title>
        <authorList>
            <person name="Eisen J.A."/>
            <person name="Coyne R.S."/>
            <person name="Wu M."/>
            <person name="Wu D."/>
            <person name="Thiagarajan M."/>
            <person name="Wortman J.R."/>
            <person name="Badger J.H."/>
            <person name="Ren Q."/>
            <person name="Amedeo P."/>
            <person name="Jones K.M."/>
            <person name="Tallon L.J."/>
            <person name="Delcher A.L."/>
            <person name="Salzberg S.L."/>
            <person name="Silva J.C."/>
            <person name="Haas B.J."/>
            <person name="Majoros W.H."/>
            <person name="Farzad M."/>
            <person name="Carlton J.M."/>
            <person name="Smith R.K. Jr."/>
            <person name="Garg J."/>
            <person name="Pearlman R.E."/>
            <person name="Karrer K.M."/>
            <person name="Sun L."/>
            <person name="Manning G."/>
            <person name="Elde N.C."/>
            <person name="Turkewitz A.P."/>
            <person name="Asai D.J."/>
            <person name="Wilkes D.E."/>
            <person name="Wang Y."/>
            <person name="Cai H."/>
            <person name="Collins K."/>
            <person name="Stewart B.A."/>
            <person name="Lee S.R."/>
            <person name="Wilamowska K."/>
            <person name="Weinberg Z."/>
            <person name="Ruzzo W.L."/>
            <person name="Wloga D."/>
            <person name="Gaertig J."/>
            <person name="Frankel J."/>
            <person name="Tsao C.-C."/>
            <person name="Gorovsky M.A."/>
            <person name="Keeling P.J."/>
            <person name="Waller R.F."/>
            <person name="Patron N.J."/>
            <person name="Cherry J.M."/>
            <person name="Stover N.A."/>
            <person name="Krieger C.J."/>
            <person name="del Toro C."/>
            <person name="Ryder H.F."/>
            <person name="Williamson S.C."/>
            <person name="Barbeau R.A."/>
            <person name="Hamilton E.P."/>
            <person name="Orias E."/>
        </authorList>
    </citation>
    <scope>NUCLEOTIDE SEQUENCE [LARGE SCALE GENOMIC DNA]</scope>
    <source>
        <strain evidence="3">SB210</strain>
    </source>
</reference>
<dbReference type="KEGG" id="tet:TTHERM_00713250"/>
<gene>
    <name evidence="2" type="ORF">TTHERM_00713250</name>
</gene>
<accession>Q24CX6</accession>
<evidence type="ECO:0000313" key="3">
    <source>
        <dbReference type="Proteomes" id="UP000009168"/>
    </source>
</evidence>
<keyword evidence="3" id="KW-1185">Reference proteome</keyword>
<organism evidence="2 3">
    <name type="scientific">Tetrahymena thermophila (strain SB210)</name>
    <dbReference type="NCBI Taxonomy" id="312017"/>
    <lineage>
        <taxon>Eukaryota</taxon>
        <taxon>Sar</taxon>
        <taxon>Alveolata</taxon>
        <taxon>Ciliophora</taxon>
        <taxon>Intramacronucleata</taxon>
        <taxon>Oligohymenophorea</taxon>
        <taxon>Hymenostomatida</taxon>
        <taxon>Tetrahymenina</taxon>
        <taxon>Tetrahymenidae</taxon>
        <taxon>Tetrahymena</taxon>
    </lineage>
</organism>
<feature type="region of interest" description="Disordered" evidence="1">
    <location>
        <begin position="48"/>
        <end position="67"/>
    </location>
</feature>
<dbReference type="InParanoid" id="Q24CX6"/>
<dbReference type="Proteomes" id="UP000009168">
    <property type="component" value="Unassembled WGS sequence"/>
</dbReference>
<evidence type="ECO:0000256" key="1">
    <source>
        <dbReference type="SAM" id="MobiDB-lite"/>
    </source>
</evidence>
<name>Q24CX6_TETTS</name>
<dbReference type="HOGENOM" id="CLU_1699086_0_0_1"/>
<protein>
    <submittedName>
        <fullName evidence="2">Uncharacterized protein</fullName>
    </submittedName>
</protein>
<proteinExistence type="predicted"/>
<dbReference type="GeneID" id="7837458"/>
<dbReference type="AlphaFoldDB" id="Q24CX6"/>
<feature type="compositionally biased region" description="Polar residues" evidence="1">
    <location>
        <begin position="48"/>
        <end position="63"/>
    </location>
</feature>
<dbReference type="EMBL" id="GG662338">
    <property type="protein sequence ID" value="EAS05632.1"/>
    <property type="molecule type" value="Genomic_DNA"/>
</dbReference>
<dbReference type="RefSeq" id="XP_001025877.1">
    <property type="nucleotide sequence ID" value="XM_001025877.3"/>
</dbReference>
<evidence type="ECO:0000313" key="2">
    <source>
        <dbReference type="EMBL" id="EAS05632.1"/>
    </source>
</evidence>